<keyword evidence="2" id="KW-1185">Reference proteome</keyword>
<dbReference type="GeneID" id="18480758"/>
<dbReference type="OrthoDB" id="5199543at2759"/>
<name>G0RBL3_HYPJQ</name>
<dbReference type="STRING" id="431241.G0RBL3"/>
<dbReference type="VEuPathDB" id="FungiDB:TRIREDRAFT_104156"/>
<accession>G0RBL3</accession>
<dbReference type="RefSeq" id="XP_006962850.1">
    <property type="nucleotide sequence ID" value="XM_006962788.1"/>
</dbReference>
<dbReference type="InterPro" id="IPR019128">
    <property type="entry name" value="Dcc1"/>
</dbReference>
<dbReference type="GO" id="GO:0031390">
    <property type="term" value="C:Ctf18 RFC-like complex"/>
    <property type="evidence" value="ECO:0007669"/>
    <property type="project" value="InterPro"/>
</dbReference>
<evidence type="ECO:0000313" key="1">
    <source>
        <dbReference type="EMBL" id="EGR51347.1"/>
    </source>
</evidence>
<proteinExistence type="predicted"/>
<gene>
    <name evidence="1" type="ORF">TRIREDRAFT_104156</name>
</gene>
<reference evidence="1 2" key="1">
    <citation type="journal article" date="2008" name="Nat. Biotechnol.">
        <title>Genome sequencing and analysis of the biomass-degrading fungus Trichoderma reesei (syn. Hypocrea jecorina).</title>
        <authorList>
            <person name="Martinez D."/>
            <person name="Berka R.M."/>
            <person name="Henrissat B."/>
            <person name="Saloheimo M."/>
            <person name="Arvas M."/>
            <person name="Baker S.E."/>
            <person name="Chapman J."/>
            <person name="Chertkov O."/>
            <person name="Coutinho P.M."/>
            <person name="Cullen D."/>
            <person name="Danchin E.G."/>
            <person name="Grigoriev I.V."/>
            <person name="Harris P."/>
            <person name="Jackson M."/>
            <person name="Kubicek C.P."/>
            <person name="Han C.S."/>
            <person name="Ho I."/>
            <person name="Larrondo L.F."/>
            <person name="de Leon A.L."/>
            <person name="Magnuson J.K."/>
            <person name="Merino S."/>
            <person name="Misra M."/>
            <person name="Nelson B."/>
            <person name="Putnam N."/>
            <person name="Robbertse B."/>
            <person name="Salamov A.A."/>
            <person name="Schmoll M."/>
            <person name="Terry A."/>
            <person name="Thayer N."/>
            <person name="Westerholm-Parvinen A."/>
            <person name="Schoch C.L."/>
            <person name="Yao J."/>
            <person name="Barabote R."/>
            <person name="Nelson M.A."/>
            <person name="Detter C."/>
            <person name="Bruce D."/>
            <person name="Kuske C.R."/>
            <person name="Xie G."/>
            <person name="Richardson P."/>
            <person name="Rokhsar D.S."/>
            <person name="Lucas S.M."/>
            <person name="Rubin E.M."/>
            <person name="Dunn-Coleman N."/>
            <person name="Ward M."/>
            <person name="Brettin T.S."/>
        </authorList>
    </citation>
    <scope>NUCLEOTIDE SEQUENCE [LARGE SCALE GENOMIC DNA]</scope>
    <source>
        <strain evidence="1 2">QM6a</strain>
    </source>
</reference>
<evidence type="ECO:0000313" key="2">
    <source>
        <dbReference type="Proteomes" id="UP000008984"/>
    </source>
</evidence>
<protein>
    <submittedName>
        <fullName evidence="1">Predicted protein</fullName>
    </submittedName>
</protein>
<dbReference type="HOGENOM" id="CLU_721723_0_0_1"/>
<dbReference type="GO" id="GO:0007064">
    <property type="term" value="P:mitotic sister chromatid cohesion"/>
    <property type="evidence" value="ECO:0007669"/>
    <property type="project" value="InterPro"/>
</dbReference>
<dbReference type="KEGG" id="tre:TRIREDRAFT_104156"/>
<dbReference type="eggNOG" id="ENOG502SA0V">
    <property type="taxonomic scope" value="Eukaryota"/>
</dbReference>
<dbReference type="Pfam" id="PF09724">
    <property type="entry name" value="Dcc1"/>
    <property type="match status" value="1"/>
</dbReference>
<dbReference type="EMBL" id="GL985058">
    <property type="protein sequence ID" value="EGR51347.1"/>
    <property type="molecule type" value="Genomic_DNA"/>
</dbReference>
<dbReference type="Proteomes" id="UP000008984">
    <property type="component" value="Unassembled WGS sequence"/>
</dbReference>
<sequence>MYLVDSMSPQPRQLVSIMMLDRPFLWLESAGVPDDTHDTISHGRRLRRRLVHLRHHAFDQTSWFYSPSLQLTLESSETSALLKTPDRTYALRQKNTSNSVMLLSPTTSASAAQDQGMSIISTIHETVELELVPQAVTTGGPLKNTGSRGTDARGTLRAPRMMQLEEQPILVKHAHSAIMEHWAGLYGQWLMHFSVTAHRVYGKNRSHRSNIPNDESSPNCPETPTPHVQVIDCQEEKRTLPGAPAVVSAFSCVAAQNPHPGARILADTLTEASTVTSLTQLHSRRTSDAVFAAIVASTPGGAMGREVSFEMELPYGSGSFQPLFTWTLFPARPCKTSKMTTKGPDWERFQTATSERRDGSRVDLMSLGVNTPRSNDMSKHIAR</sequence>
<dbReference type="AlphaFoldDB" id="G0RBL3"/>
<organism evidence="2">
    <name type="scientific">Hypocrea jecorina (strain QM6a)</name>
    <name type="common">Trichoderma reesei</name>
    <dbReference type="NCBI Taxonomy" id="431241"/>
    <lineage>
        <taxon>Eukaryota</taxon>
        <taxon>Fungi</taxon>
        <taxon>Dikarya</taxon>
        <taxon>Ascomycota</taxon>
        <taxon>Pezizomycotina</taxon>
        <taxon>Sordariomycetes</taxon>
        <taxon>Hypocreomycetidae</taxon>
        <taxon>Hypocreales</taxon>
        <taxon>Hypocreaceae</taxon>
        <taxon>Trichoderma</taxon>
    </lineage>
</organism>